<dbReference type="InterPro" id="IPR047589">
    <property type="entry name" value="DUF11_rpt"/>
</dbReference>
<feature type="domain" description="DUF58" evidence="3">
    <location>
        <begin position="451"/>
        <end position="613"/>
    </location>
</feature>
<dbReference type="InterPro" id="IPR055693">
    <property type="entry name" value="DUF7269"/>
</dbReference>
<dbReference type="Gene3D" id="2.60.40.10">
    <property type="entry name" value="Immunoglobulins"/>
    <property type="match status" value="1"/>
</dbReference>
<evidence type="ECO:0000259" key="3">
    <source>
        <dbReference type="Pfam" id="PF01882"/>
    </source>
</evidence>
<keyword evidence="1" id="KW-1133">Transmembrane helix</keyword>
<feature type="domain" description="DUF11" evidence="2">
    <location>
        <begin position="310"/>
        <end position="365"/>
    </location>
</feature>
<keyword evidence="1" id="KW-0472">Membrane</keyword>
<accession>A0A285PAA9</accession>
<evidence type="ECO:0000259" key="2">
    <source>
        <dbReference type="Pfam" id="PF01345"/>
    </source>
</evidence>
<reference evidence="4 5" key="1">
    <citation type="submission" date="2017-09" db="EMBL/GenBank/DDBJ databases">
        <authorList>
            <person name="Ehlers B."/>
            <person name="Leendertz F.H."/>
        </authorList>
    </citation>
    <scope>NUCLEOTIDE SEQUENCE [LARGE SCALE GENOMIC DNA]</scope>
    <source>
        <strain evidence="4 5">DSM 27208</strain>
    </source>
</reference>
<dbReference type="RefSeq" id="WP_218839206.1">
    <property type="nucleotide sequence ID" value="NZ_OBEJ01000004.1"/>
</dbReference>
<dbReference type="PANTHER" id="PTHR33608">
    <property type="entry name" value="BLL2464 PROTEIN"/>
    <property type="match status" value="1"/>
</dbReference>
<evidence type="ECO:0000313" key="4">
    <source>
        <dbReference type="EMBL" id="SNZ17076.1"/>
    </source>
</evidence>
<dbReference type="OrthoDB" id="31512at2157"/>
<dbReference type="AlphaFoldDB" id="A0A285PAA9"/>
<dbReference type="Pfam" id="PF23933">
    <property type="entry name" value="DUF7269"/>
    <property type="match status" value="1"/>
</dbReference>
<gene>
    <name evidence="4" type="ORF">SAMN06269185_2880</name>
</gene>
<dbReference type="InterPro" id="IPR013783">
    <property type="entry name" value="Ig-like_fold"/>
</dbReference>
<dbReference type="InterPro" id="IPR001434">
    <property type="entry name" value="OmcB-like_DUF11"/>
</dbReference>
<dbReference type="PANTHER" id="PTHR33608:SF6">
    <property type="entry name" value="BLL2464 PROTEIN"/>
    <property type="match status" value="1"/>
</dbReference>
<proteinExistence type="predicted"/>
<protein>
    <submittedName>
        <fullName evidence="4">Conserved repeat domain-containing protein</fullName>
    </submittedName>
</protein>
<keyword evidence="1" id="KW-0812">Transmembrane</keyword>
<dbReference type="NCBIfam" id="TIGR01451">
    <property type="entry name" value="B_ant_repeat"/>
    <property type="match status" value="1"/>
</dbReference>
<organism evidence="4 5">
    <name type="scientific">Natronoarchaeum philippinense</name>
    <dbReference type="NCBI Taxonomy" id="558529"/>
    <lineage>
        <taxon>Archaea</taxon>
        <taxon>Methanobacteriati</taxon>
        <taxon>Methanobacteriota</taxon>
        <taxon>Stenosarchaea group</taxon>
        <taxon>Halobacteria</taxon>
        <taxon>Halobacteriales</taxon>
        <taxon>Natronoarchaeaceae</taxon>
    </lineage>
</organism>
<dbReference type="EMBL" id="OBEJ01000004">
    <property type="protein sequence ID" value="SNZ17076.1"/>
    <property type="molecule type" value="Genomic_DNA"/>
</dbReference>
<sequence length="679" mass="73639">MSADSSFDALVRRAMLALGFVAIAVGLVTYVLVDPLVNVLPSSFAIAAIAGVLAFAMGAWMIRSRTSGGVHQTAIPSVELPLSTPAPGGDIDRALYRLTHYREGTVEYRDQIQERLASVAVDVIRQRDDCSREAAVHKLQEGTWTDNEYAASFFAGGSPPSKSMLDSLSDRLTGGGESDYQRWVRITVDTIVERSGIDLQPATDDDDDDPEPEGLLERLQARFGSDSSVTQTSTSYQDISTDDDATRLGDGIVAGDLLETGHWAGITALALLAAGWGIVTFTPSILLLSAIPAALAAYARLRIEPAVTNLDVERHVSDESPEPGDLVDVTVTVRNDGDSYLSDLRLVDRVPPSMQVVEGSPRIATALGSDATATFTYTAVAGRGDHEWPLLVVARDFAGAIEREVAIDVETGIECSPALSSQHGAPVRSQTSLYSGQVDTAQGGAGLEFFSVREYREGDPMKRIDWKRHARTGELATIDFRQERAAKVVLLFDSRDSAYVSPHPGAKHAVDRSVDAAMELFPSLYDRGDLVGVAAFDTVPCWLAPGAGEEQLERARNIFTDHPAISTLPPEHTDVGSKYVDPMTHVRRQLAPEAQVMLFSPLCDDYTAEVARRLDSVGHPVTVISPDPTAAGTIGQRLSRVERTMRIVRLRERGIRIVDWEPEEPLGIELERAAQRWAV</sequence>
<feature type="transmembrane region" description="Helical" evidence="1">
    <location>
        <begin position="14"/>
        <end position="33"/>
    </location>
</feature>
<dbReference type="Pfam" id="PF01882">
    <property type="entry name" value="DUF58"/>
    <property type="match status" value="1"/>
</dbReference>
<name>A0A285PAA9_NATPI</name>
<keyword evidence="5" id="KW-1185">Reference proteome</keyword>
<evidence type="ECO:0000313" key="5">
    <source>
        <dbReference type="Proteomes" id="UP000219453"/>
    </source>
</evidence>
<dbReference type="Pfam" id="PF01345">
    <property type="entry name" value="DUF11"/>
    <property type="match status" value="1"/>
</dbReference>
<dbReference type="Proteomes" id="UP000219453">
    <property type="component" value="Unassembled WGS sequence"/>
</dbReference>
<dbReference type="InterPro" id="IPR002881">
    <property type="entry name" value="DUF58"/>
</dbReference>
<evidence type="ECO:0000256" key="1">
    <source>
        <dbReference type="SAM" id="Phobius"/>
    </source>
</evidence>
<feature type="transmembrane region" description="Helical" evidence="1">
    <location>
        <begin position="39"/>
        <end position="62"/>
    </location>
</feature>